<organism evidence="6 7">
    <name type="scientific">Lasiosphaeris hirsuta</name>
    <dbReference type="NCBI Taxonomy" id="260670"/>
    <lineage>
        <taxon>Eukaryota</taxon>
        <taxon>Fungi</taxon>
        <taxon>Dikarya</taxon>
        <taxon>Ascomycota</taxon>
        <taxon>Pezizomycotina</taxon>
        <taxon>Sordariomycetes</taxon>
        <taxon>Sordariomycetidae</taxon>
        <taxon>Sordariales</taxon>
        <taxon>Lasiosphaeriaceae</taxon>
        <taxon>Lasiosphaeris</taxon>
    </lineage>
</organism>
<dbReference type="EMBL" id="JAUKUA010000010">
    <property type="protein sequence ID" value="KAK0701228.1"/>
    <property type="molecule type" value="Genomic_DNA"/>
</dbReference>
<feature type="transmembrane region" description="Helical" evidence="5">
    <location>
        <begin position="459"/>
        <end position="477"/>
    </location>
</feature>
<feature type="transmembrane region" description="Helical" evidence="5">
    <location>
        <begin position="249"/>
        <end position="274"/>
    </location>
</feature>
<keyword evidence="3 5" id="KW-1133">Transmembrane helix</keyword>
<comment type="subcellular location">
    <subcellularLocation>
        <location evidence="1">Membrane</location>
        <topology evidence="1">Multi-pass membrane protein</topology>
    </subcellularLocation>
</comment>
<evidence type="ECO:0000256" key="4">
    <source>
        <dbReference type="ARBA" id="ARBA00023136"/>
    </source>
</evidence>
<feature type="non-terminal residue" evidence="6">
    <location>
        <position position="1"/>
    </location>
</feature>
<evidence type="ECO:0000313" key="6">
    <source>
        <dbReference type="EMBL" id="KAK0701228.1"/>
    </source>
</evidence>
<accession>A0AA39ZPK4</accession>
<dbReference type="InterPro" id="IPR002293">
    <property type="entry name" value="AA/rel_permease1"/>
</dbReference>
<dbReference type="GO" id="GO:0016020">
    <property type="term" value="C:membrane"/>
    <property type="evidence" value="ECO:0007669"/>
    <property type="project" value="UniProtKB-SubCell"/>
</dbReference>
<evidence type="ECO:0000256" key="1">
    <source>
        <dbReference type="ARBA" id="ARBA00004141"/>
    </source>
</evidence>
<keyword evidence="4 5" id="KW-0472">Membrane</keyword>
<feature type="transmembrane region" description="Helical" evidence="5">
    <location>
        <begin position="308"/>
        <end position="327"/>
    </location>
</feature>
<feature type="transmembrane region" description="Helical" evidence="5">
    <location>
        <begin position="382"/>
        <end position="403"/>
    </location>
</feature>
<dbReference type="GO" id="GO:0015179">
    <property type="term" value="F:L-amino acid transmembrane transporter activity"/>
    <property type="evidence" value="ECO:0007669"/>
    <property type="project" value="TreeGrafter"/>
</dbReference>
<evidence type="ECO:0000256" key="5">
    <source>
        <dbReference type="SAM" id="Phobius"/>
    </source>
</evidence>
<dbReference type="AlphaFoldDB" id="A0AA39ZPK4"/>
<name>A0AA39ZPK4_9PEZI</name>
<reference evidence="6" key="1">
    <citation type="submission" date="2023-06" db="EMBL/GenBank/DDBJ databases">
        <title>Genome-scale phylogeny and comparative genomics of the fungal order Sordariales.</title>
        <authorList>
            <consortium name="Lawrence Berkeley National Laboratory"/>
            <person name="Hensen N."/>
            <person name="Bonometti L."/>
            <person name="Westerberg I."/>
            <person name="Brannstrom I.O."/>
            <person name="Guillou S."/>
            <person name="Cros-Aarteil S."/>
            <person name="Calhoun S."/>
            <person name="Haridas S."/>
            <person name="Kuo A."/>
            <person name="Mondo S."/>
            <person name="Pangilinan J."/>
            <person name="Riley R."/>
            <person name="Labutti K."/>
            <person name="Andreopoulos B."/>
            <person name="Lipzen A."/>
            <person name="Chen C."/>
            <person name="Yanf M."/>
            <person name="Daum C."/>
            <person name="Ng V."/>
            <person name="Clum A."/>
            <person name="Steindorff A."/>
            <person name="Ohm R."/>
            <person name="Martin F."/>
            <person name="Silar P."/>
            <person name="Natvig D."/>
            <person name="Lalanne C."/>
            <person name="Gautier V."/>
            <person name="Ament-Velasquez S.L."/>
            <person name="Kruys A."/>
            <person name="Hutchinson M.I."/>
            <person name="Powell A.J."/>
            <person name="Barry K."/>
            <person name="Miller A.N."/>
            <person name="Grigoriev I.V."/>
            <person name="Debuchy R."/>
            <person name="Gladieux P."/>
            <person name="Thoren M.H."/>
            <person name="Johannesson H."/>
        </authorList>
    </citation>
    <scope>NUCLEOTIDE SEQUENCE</scope>
    <source>
        <strain evidence="6">SMH4607-1</strain>
    </source>
</reference>
<sequence>RLGRPDIACLILNRTIGTGIFAQPSNVLFLTGSPAVAIILWVFGGLIILSITLSWLELGLTIPRYYIRSEGAYFSTPRSGGDKNYLEYIYKKPRLFMSCLFGITFILFGNLAGNAIQFGIYMQTAISPTCTEDDACFNKAAVLGWAVGILAFCSFLNVATRKQFLRLNNGFAVIKMVLVAAVAICGIIYGTAHGDGCRTNIAWSNRGAGGEFGDIVLATFYGMYSYTGFEQPFYVLAEVEKPKEIFAKYVLLALASVLILFPLANVGYFCVVPYQGPASVPRNMALAFFDIIASGGDPTADTTATLRGVSLMLAFVIFGTIMAQTFTGSRVKQEIGKEAIVPFSLAIATGSDSIDARLRAWWAGERKRPTDTNYIEDHPEQVPMAATLLHIIFAALLVIVVGIPTKPSNAYRILTYLRIFSIIVVLGFLTVAGLAYLKIDSWKNGARQQPGWSPWLDPLPTFLAAAALAFLSIAVFAKPSQIRENEQAVPYWVNPLVGWLVLLLGILWWAGLRAWQWKTRTRTEVYKWPHAVIDHLGNAVLQAEIIEHRRRVRH</sequence>
<feature type="transmembrane region" description="Helical" evidence="5">
    <location>
        <begin position="35"/>
        <end position="56"/>
    </location>
</feature>
<protein>
    <submittedName>
        <fullName evidence="6">Amino acid/polyamine transporter I</fullName>
    </submittedName>
</protein>
<dbReference type="Proteomes" id="UP001172102">
    <property type="component" value="Unassembled WGS sequence"/>
</dbReference>
<feature type="transmembrane region" description="Helical" evidence="5">
    <location>
        <begin position="171"/>
        <end position="192"/>
    </location>
</feature>
<dbReference type="PANTHER" id="PTHR11785">
    <property type="entry name" value="AMINO ACID TRANSPORTER"/>
    <property type="match status" value="1"/>
</dbReference>
<comment type="caution">
    <text evidence="6">The sequence shown here is derived from an EMBL/GenBank/DDBJ whole genome shotgun (WGS) entry which is preliminary data.</text>
</comment>
<dbReference type="Pfam" id="PF13520">
    <property type="entry name" value="AA_permease_2"/>
    <property type="match status" value="1"/>
</dbReference>
<feature type="transmembrane region" description="Helical" evidence="5">
    <location>
        <begin position="95"/>
        <end position="120"/>
    </location>
</feature>
<dbReference type="PIRSF" id="PIRSF006060">
    <property type="entry name" value="AA_transporter"/>
    <property type="match status" value="1"/>
</dbReference>
<feature type="transmembrane region" description="Helical" evidence="5">
    <location>
        <begin position="140"/>
        <end position="159"/>
    </location>
</feature>
<feature type="transmembrane region" description="Helical" evidence="5">
    <location>
        <begin position="489"/>
        <end position="510"/>
    </location>
</feature>
<feature type="transmembrane region" description="Helical" evidence="5">
    <location>
        <begin position="415"/>
        <end position="439"/>
    </location>
</feature>
<dbReference type="PANTHER" id="PTHR11785:SF382">
    <property type="entry name" value="LOW-AFFINITY METHIONINE PERMEASE"/>
    <property type="match status" value="1"/>
</dbReference>
<gene>
    <name evidence="6" type="ORF">B0H67DRAFT_500770</name>
</gene>
<evidence type="ECO:0000256" key="3">
    <source>
        <dbReference type="ARBA" id="ARBA00022989"/>
    </source>
</evidence>
<evidence type="ECO:0000256" key="2">
    <source>
        <dbReference type="ARBA" id="ARBA00022692"/>
    </source>
</evidence>
<evidence type="ECO:0000313" key="7">
    <source>
        <dbReference type="Proteomes" id="UP001172102"/>
    </source>
</evidence>
<keyword evidence="2 5" id="KW-0812">Transmembrane</keyword>
<keyword evidence="7" id="KW-1185">Reference proteome</keyword>
<dbReference type="InterPro" id="IPR050598">
    <property type="entry name" value="AminoAcid_Transporter"/>
</dbReference>
<dbReference type="Gene3D" id="1.20.1740.10">
    <property type="entry name" value="Amino acid/polyamine transporter I"/>
    <property type="match status" value="1"/>
</dbReference>
<proteinExistence type="predicted"/>